<evidence type="ECO:0000313" key="3">
    <source>
        <dbReference type="Proteomes" id="UP000775213"/>
    </source>
</evidence>
<evidence type="ECO:0000256" key="1">
    <source>
        <dbReference type="SAM" id="MobiDB-lite"/>
    </source>
</evidence>
<feature type="region of interest" description="Disordered" evidence="1">
    <location>
        <begin position="18"/>
        <end position="61"/>
    </location>
</feature>
<dbReference type="Proteomes" id="UP000775213">
    <property type="component" value="Unassembled WGS sequence"/>
</dbReference>
<gene>
    <name evidence="2" type="ORF">IEQ34_022286</name>
</gene>
<keyword evidence="3" id="KW-1185">Reference proteome</keyword>
<name>A0AAV7FWP5_DENCH</name>
<feature type="compositionally biased region" description="Basic residues" evidence="1">
    <location>
        <begin position="40"/>
        <end position="53"/>
    </location>
</feature>
<accession>A0AAV7FWP5</accession>
<dbReference type="EMBL" id="JAGFBR010000019">
    <property type="protein sequence ID" value="KAH0448486.1"/>
    <property type="molecule type" value="Genomic_DNA"/>
</dbReference>
<organism evidence="2 3">
    <name type="scientific">Dendrobium chrysotoxum</name>
    <name type="common">Orchid</name>
    <dbReference type="NCBI Taxonomy" id="161865"/>
    <lineage>
        <taxon>Eukaryota</taxon>
        <taxon>Viridiplantae</taxon>
        <taxon>Streptophyta</taxon>
        <taxon>Embryophyta</taxon>
        <taxon>Tracheophyta</taxon>
        <taxon>Spermatophyta</taxon>
        <taxon>Magnoliopsida</taxon>
        <taxon>Liliopsida</taxon>
        <taxon>Asparagales</taxon>
        <taxon>Orchidaceae</taxon>
        <taxon>Epidendroideae</taxon>
        <taxon>Malaxideae</taxon>
        <taxon>Dendrobiinae</taxon>
        <taxon>Dendrobium</taxon>
    </lineage>
</organism>
<protein>
    <submittedName>
        <fullName evidence="2">Uncharacterized protein</fullName>
    </submittedName>
</protein>
<dbReference type="AlphaFoldDB" id="A0AAV7FWP5"/>
<reference evidence="2 3" key="1">
    <citation type="journal article" date="2021" name="Hortic Res">
        <title>Chromosome-scale assembly of the Dendrobium chrysotoxum genome enhances the understanding of orchid evolution.</title>
        <authorList>
            <person name="Zhang Y."/>
            <person name="Zhang G.Q."/>
            <person name="Zhang D."/>
            <person name="Liu X.D."/>
            <person name="Xu X.Y."/>
            <person name="Sun W.H."/>
            <person name="Yu X."/>
            <person name="Zhu X."/>
            <person name="Wang Z.W."/>
            <person name="Zhao X."/>
            <person name="Zhong W.Y."/>
            <person name="Chen H."/>
            <person name="Yin W.L."/>
            <person name="Huang T."/>
            <person name="Niu S.C."/>
            <person name="Liu Z.J."/>
        </authorList>
    </citation>
    <scope>NUCLEOTIDE SEQUENCE [LARGE SCALE GENOMIC DNA]</scope>
    <source>
        <strain evidence="2">Lindl</strain>
    </source>
</reference>
<proteinExistence type="predicted"/>
<comment type="caution">
    <text evidence="2">The sequence shown here is derived from an EMBL/GenBank/DDBJ whole genome shotgun (WGS) entry which is preliminary data.</text>
</comment>
<feature type="compositionally biased region" description="Basic residues" evidence="1">
    <location>
        <begin position="22"/>
        <end position="32"/>
    </location>
</feature>
<sequence>MAENVELIMEGKKIKAVGGGHKNIKNPVKCRPKGISNARVKGHWEKRRTKKSKPKDNKTPT</sequence>
<evidence type="ECO:0000313" key="2">
    <source>
        <dbReference type="EMBL" id="KAH0448486.1"/>
    </source>
</evidence>